<dbReference type="InterPro" id="IPR026716">
    <property type="entry name" value="PBIR1/2/3"/>
</dbReference>
<reference evidence="3" key="2">
    <citation type="submission" date="2025-08" db="UniProtKB">
        <authorList>
            <consortium name="Ensembl"/>
        </authorList>
    </citation>
    <scope>IDENTIFICATION</scope>
</reference>
<dbReference type="OMA" id="EMAFQYQ"/>
<sequence length="270" mass="29603">MAQEKMEVGFESLPSSTTADSNIPRRVNSAPLINGLGFNSQVLQADMLRIRTNRATFKNRHCLLLPPSPFHGSISRLHQIKQEEAMNLITRETMYEWKIQTEIQISQSWEEGLKLNDNGSQKSSSLKCIDLTPVSSMASSIKKTGKQCFSPSLQTCVSCTGSPSSHIPSPTQQYIIRSQNPTNIIRPSILGPLKRKGEMAFQYQPKRIFQGTTNILSSDTSQLSENNGCLFPATFDGNNSNAGSFGNSSTEIGTVTNSPLSPSDTGSHLF</sequence>
<dbReference type="GO" id="GO:0004865">
    <property type="term" value="F:protein serine/threonine phosphatase inhibitor activity"/>
    <property type="evidence" value="ECO:0007669"/>
    <property type="project" value="InterPro"/>
</dbReference>
<dbReference type="GeneTree" id="ENSGT00390000015476"/>
<keyword evidence="4" id="KW-1185">Reference proteome</keyword>
<comment type="similarity">
    <text evidence="1">Belongs to the FAM122 family.</text>
</comment>
<reference evidence="3" key="3">
    <citation type="submission" date="2025-09" db="UniProtKB">
        <authorList>
            <consortium name="Ensembl"/>
        </authorList>
    </citation>
    <scope>IDENTIFICATION</scope>
</reference>
<feature type="compositionally biased region" description="Polar residues" evidence="2">
    <location>
        <begin position="250"/>
        <end position="270"/>
    </location>
</feature>
<dbReference type="Bgee" id="ENSPANG00000011765">
    <property type="expression patterns" value="Expressed in testis and 60 other cell types or tissues"/>
</dbReference>
<evidence type="ECO:0000256" key="1">
    <source>
        <dbReference type="ARBA" id="ARBA00006725"/>
    </source>
</evidence>
<organism evidence="3 4">
    <name type="scientific">Papio anubis</name>
    <name type="common">Olive baboon</name>
    <dbReference type="NCBI Taxonomy" id="9555"/>
    <lineage>
        <taxon>Eukaryota</taxon>
        <taxon>Metazoa</taxon>
        <taxon>Chordata</taxon>
        <taxon>Craniata</taxon>
        <taxon>Vertebrata</taxon>
        <taxon>Euteleostomi</taxon>
        <taxon>Mammalia</taxon>
        <taxon>Eutheria</taxon>
        <taxon>Euarchontoglires</taxon>
        <taxon>Primates</taxon>
        <taxon>Haplorrhini</taxon>
        <taxon>Catarrhini</taxon>
        <taxon>Cercopithecidae</taxon>
        <taxon>Cercopithecinae</taxon>
        <taxon>Papio</taxon>
    </lineage>
</organism>
<dbReference type="ExpressionAtlas" id="A0A2I3MHU1">
    <property type="expression patterns" value="baseline"/>
</dbReference>
<evidence type="ECO:0000313" key="4">
    <source>
        <dbReference type="Proteomes" id="UP000028761"/>
    </source>
</evidence>
<evidence type="ECO:0000256" key="2">
    <source>
        <dbReference type="SAM" id="MobiDB-lite"/>
    </source>
</evidence>
<accession>A0A2I3MHU1</accession>
<dbReference type="Ensembl" id="ENSPANT00000048305.2">
    <property type="protein sequence ID" value="ENSPANP00000035279.2"/>
    <property type="gene ID" value="ENSPANG00000011765.3"/>
</dbReference>
<name>A0A2I3MHU1_PAPAN</name>
<protein>
    <submittedName>
        <fullName evidence="3">PABIR family member 3</fullName>
    </submittedName>
</protein>
<dbReference type="PANTHER" id="PTHR22227:SF3">
    <property type="entry name" value="PABIR FAMILY MEMBER 1"/>
    <property type="match status" value="1"/>
</dbReference>
<dbReference type="PANTHER" id="PTHR22227">
    <property type="entry name" value="FAMILY WITH SEQUENCE SIMILARITY 122B ISOFORM X1"/>
    <property type="match status" value="1"/>
</dbReference>
<dbReference type="AlphaFoldDB" id="A0A2I3MHU1"/>
<dbReference type="STRING" id="9555.ENSPANP00000035279"/>
<proteinExistence type="inferred from homology"/>
<gene>
    <name evidence="3" type="primary">PABIR3</name>
</gene>
<feature type="region of interest" description="Disordered" evidence="2">
    <location>
        <begin position="1"/>
        <end position="25"/>
    </location>
</feature>
<feature type="region of interest" description="Disordered" evidence="2">
    <location>
        <begin position="245"/>
        <end position="270"/>
    </location>
</feature>
<evidence type="ECO:0000313" key="3">
    <source>
        <dbReference type="Ensembl" id="ENSPANP00000035279.2"/>
    </source>
</evidence>
<reference evidence="3 4" key="1">
    <citation type="submission" date="2012-03" db="EMBL/GenBank/DDBJ databases">
        <title>Whole Genome Assembly of Papio anubis.</title>
        <authorList>
            <person name="Liu Y.L."/>
            <person name="Abraham K.A."/>
            <person name="Akbar H.A."/>
            <person name="Ali S.A."/>
            <person name="Anosike U.A."/>
            <person name="Aqrawi P.A."/>
            <person name="Arias F.A."/>
            <person name="Attaway T.A."/>
            <person name="Awwad R.A."/>
            <person name="Babu C.B."/>
            <person name="Bandaranaike D.B."/>
            <person name="Battles P.B."/>
            <person name="Bell A.B."/>
            <person name="Beltran B.B."/>
            <person name="Berhane-Mersha D.B."/>
            <person name="Bess C.B."/>
            <person name="Bickham C.B."/>
            <person name="Bolden T.B."/>
            <person name="Carter K.C."/>
            <person name="Chau D.C."/>
            <person name="Chavez A.C."/>
            <person name="Clerc-Blankenburg K.C."/>
            <person name="Coyle M.C."/>
            <person name="Dao M.D."/>
            <person name="Davila M.L.D."/>
            <person name="Davy-Carroll L.D."/>
            <person name="Denson S.D."/>
            <person name="Dinh H.D."/>
            <person name="Fernandez S.F."/>
            <person name="Fernando P.F."/>
            <person name="Forbes L.F."/>
            <person name="Francis C.F."/>
            <person name="Francisco L.F."/>
            <person name="Fu Q.F."/>
            <person name="Garcia-Iii R.G."/>
            <person name="Garrett T.G."/>
            <person name="Gross S.G."/>
            <person name="Gubbala S.G."/>
            <person name="Hirani K.H."/>
            <person name="Hogues M.H."/>
            <person name="Hollins B.H."/>
            <person name="Jackson L.J."/>
            <person name="Javaid M.J."/>
            <person name="Jhangiani S.J."/>
            <person name="Johnson A.J."/>
            <person name="Johnson B.J."/>
            <person name="Jones J.J."/>
            <person name="Joshi V.J."/>
            <person name="Kalu J.K."/>
            <person name="Khan N.K."/>
            <person name="Korchina V.K."/>
            <person name="Kovar C.K."/>
            <person name="Lago L.L."/>
            <person name="Lara F.L."/>
            <person name="Le T.-K.L."/>
            <person name="Lee S.L."/>
            <person name="Legall-Iii F.L."/>
            <person name="Lemon S.L."/>
            <person name="Liu J.L."/>
            <person name="Liu Y.-S.L."/>
            <person name="Liyanage D.L."/>
            <person name="Lopez J.L."/>
            <person name="Lorensuhewa L.L."/>
            <person name="Mata R.M."/>
            <person name="Mathew T.M."/>
            <person name="Mercado C.M."/>
            <person name="Mercado I.M."/>
            <person name="Morales K.M."/>
            <person name="Morgan M.M."/>
            <person name="Munidasa M.M."/>
            <person name="Ngo D.N."/>
            <person name="Nguyen L.N."/>
            <person name="Nguyen T.N."/>
            <person name="Nguyen N.N."/>
            <person name="Obregon M.O."/>
            <person name="Okwuonu G.O."/>
            <person name="Ongeri F.O."/>
            <person name="Onwere C.O."/>
            <person name="Osifeso I.O."/>
            <person name="Parra A.P."/>
            <person name="Patil S.P."/>
            <person name="Perez A.P."/>
            <person name="Perez Y.P."/>
            <person name="Pham C.P."/>
            <person name="Pu L.-L.P."/>
            <person name="Puazo M.P."/>
            <person name="Quiroz J.Q."/>
            <person name="Rouhana J.R."/>
            <person name="Ruiz M.R."/>
            <person name="Ruiz S.-J.R."/>
            <person name="Saada N.S."/>
            <person name="Santibanez J.S."/>
            <person name="Scheel M.S."/>
            <person name="Schneider B.S."/>
            <person name="Simmons D.S."/>
            <person name="Sisson I.S."/>
            <person name="Tang L.-Y.T."/>
            <person name="Thornton R.T."/>
            <person name="Tisius J.T."/>
            <person name="Toledanes G.T."/>
            <person name="Trejos Z.T."/>
            <person name="Usmani K.U."/>
            <person name="Varghese R.V."/>
            <person name="Vattathil S.V."/>
            <person name="Vee V.V."/>
            <person name="Walker D.W."/>
            <person name="Weissenberger G.W."/>
            <person name="White C.W."/>
            <person name="Williams A.W."/>
            <person name="Woodworth J.W."/>
            <person name="Wright R.W."/>
            <person name="Zhu Y.Z."/>
            <person name="Han Y.H."/>
            <person name="Newsham I.N."/>
            <person name="Nazareth L.N."/>
            <person name="Worley K.W."/>
            <person name="Muzny D.M."/>
            <person name="Rogers J.R."/>
            <person name="Gibbs R.G."/>
        </authorList>
    </citation>
    <scope>NUCLEOTIDE SEQUENCE [LARGE SCALE GENOMIC DNA]</scope>
</reference>
<dbReference type="Proteomes" id="UP000028761">
    <property type="component" value="Chromosome X"/>
</dbReference>